<keyword evidence="3" id="KW-1185">Reference proteome</keyword>
<organism evidence="2 3">
    <name type="scientific">Adhaeretor mobilis</name>
    <dbReference type="NCBI Taxonomy" id="1930276"/>
    <lineage>
        <taxon>Bacteria</taxon>
        <taxon>Pseudomonadati</taxon>
        <taxon>Planctomycetota</taxon>
        <taxon>Planctomycetia</taxon>
        <taxon>Pirellulales</taxon>
        <taxon>Lacipirellulaceae</taxon>
        <taxon>Adhaeretor</taxon>
    </lineage>
</organism>
<reference evidence="2 3" key="1">
    <citation type="submission" date="2019-02" db="EMBL/GenBank/DDBJ databases">
        <title>Deep-cultivation of Planctomycetes and their phenomic and genomic characterization uncovers novel biology.</title>
        <authorList>
            <person name="Wiegand S."/>
            <person name="Jogler M."/>
            <person name="Boedeker C."/>
            <person name="Pinto D."/>
            <person name="Vollmers J."/>
            <person name="Rivas-Marin E."/>
            <person name="Kohn T."/>
            <person name="Peeters S.H."/>
            <person name="Heuer A."/>
            <person name="Rast P."/>
            <person name="Oberbeckmann S."/>
            <person name="Bunk B."/>
            <person name="Jeske O."/>
            <person name="Meyerdierks A."/>
            <person name="Storesund J.E."/>
            <person name="Kallscheuer N."/>
            <person name="Luecker S."/>
            <person name="Lage O.M."/>
            <person name="Pohl T."/>
            <person name="Merkel B.J."/>
            <person name="Hornburger P."/>
            <person name="Mueller R.-W."/>
            <person name="Bruemmer F."/>
            <person name="Labrenz M."/>
            <person name="Spormann A.M."/>
            <person name="Op den Camp H."/>
            <person name="Overmann J."/>
            <person name="Amann R."/>
            <person name="Jetten M.S.M."/>
            <person name="Mascher T."/>
            <person name="Medema M.H."/>
            <person name="Devos D.P."/>
            <person name="Kaster A.-K."/>
            <person name="Ovreas L."/>
            <person name="Rohde M."/>
            <person name="Galperin M.Y."/>
            <person name="Jogler C."/>
        </authorList>
    </citation>
    <scope>NUCLEOTIDE SEQUENCE [LARGE SCALE GENOMIC DNA]</scope>
    <source>
        <strain evidence="2 3">HG15A2</strain>
    </source>
</reference>
<dbReference type="EMBL" id="CP036263">
    <property type="protein sequence ID" value="QDS98631.1"/>
    <property type="molecule type" value="Genomic_DNA"/>
</dbReference>
<sequence length="99" mass="11353">MSSSGDFHVRQNFRLSKKKPQRAQRTLRVIICAFLCDGTNLISLRSLRPWRFQDFLSESFATYRPCHIEQNSNLPPSNKPRSLSFSSGITNSAMKESVM</sequence>
<proteinExistence type="predicted"/>
<evidence type="ECO:0000256" key="1">
    <source>
        <dbReference type="SAM" id="MobiDB-lite"/>
    </source>
</evidence>
<dbReference type="Proteomes" id="UP000319852">
    <property type="component" value="Chromosome"/>
</dbReference>
<evidence type="ECO:0000313" key="3">
    <source>
        <dbReference type="Proteomes" id="UP000319852"/>
    </source>
</evidence>
<gene>
    <name evidence="2" type="ORF">HG15A2_19120</name>
</gene>
<accession>A0A517MUR9</accession>
<protein>
    <submittedName>
        <fullName evidence="2">Uncharacterized protein</fullName>
    </submittedName>
</protein>
<feature type="region of interest" description="Disordered" evidence="1">
    <location>
        <begin position="71"/>
        <end position="99"/>
    </location>
</feature>
<evidence type="ECO:0000313" key="2">
    <source>
        <dbReference type="EMBL" id="QDS98631.1"/>
    </source>
</evidence>
<name>A0A517MUR9_9BACT</name>
<dbReference type="AlphaFoldDB" id="A0A517MUR9"/>
<dbReference type="KEGG" id="amob:HG15A2_19120"/>